<gene>
    <name evidence="10" type="ORF">AB1Y20_011395</name>
</gene>
<evidence type="ECO:0000259" key="9">
    <source>
        <dbReference type="PROSITE" id="PS51194"/>
    </source>
</evidence>
<sequence length="462" mass="50984">MRNVPGFERRGNEDKPSDAQCLAIPALLRHTSLAFAASTGSGKTLAYLLPTMDQLRSDEILRPAAAADRRCSPRALVLAPTRDLTTQIGLVAKALSHHFRLRVRVFEAGAQISKNARAAKANGADLVVATPRRLLRLHQAGVLSLRGVRHIVVDEADEMLLRGFDNSLQELLRKCPSIRAPPAAAAAAAEGQSFASPQLSFISATLPAEARHIIRKRWPHVEFLFSKCAHRSPSSLTHFLHECKGDKLLELTSMLHEMRLGSNERMIIFCRGVQSARAVQHALVAEGLPVSGCHGAMPEKRRQQDLHAFLSSPPASPYLVCTDLNARGVDFPEVAHVINFDFPATSALYLHRSGRTARMGRAGKVTSLVKRSELGFAQQIQAAVLKEQVIHNVQKDNTPKAKYNRRGFGRGFGPDAPHMSEKLRPTKKRMKENAARERSAKTRLMVHSSRAMARQALAHRRF</sequence>
<feature type="domain" description="Helicase ATP-binding" evidence="8">
    <location>
        <begin position="24"/>
        <end position="224"/>
    </location>
</feature>
<dbReference type="CDD" id="cd00268">
    <property type="entry name" value="DEADc"/>
    <property type="match status" value="1"/>
</dbReference>
<dbReference type="InterPro" id="IPR000629">
    <property type="entry name" value="RNA-helicase_DEAD-box_CS"/>
</dbReference>
<dbReference type="PROSITE" id="PS51194">
    <property type="entry name" value="HELICASE_CTER"/>
    <property type="match status" value="1"/>
</dbReference>
<accession>A0AB34IP77</accession>
<evidence type="ECO:0008006" key="12">
    <source>
        <dbReference type="Google" id="ProtNLM"/>
    </source>
</evidence>
<evidence type="ECO:0000256" key="1">
    <source>
        <dbReference type="ARBA" id="ARBA00004496"/>
    </source>
</evidence>
<protein>
    <recommendedName>
        <fullName evidence="12">ATP-dependent RNA helicase</fullName>
    </recommendedName>
</protein>
<keyword evidence="4 7" id="KW-0347">Helicase</keyword>
<dbReference type="SUPFAM" id="SSF52540">
    <property type="entry name" value="P-loop containing nucleoside triphosphate hydrolases"/>
    <property type="match status" value="1"/>
</dbReference>
<evidence type="ECO:0000256" key="3">
    <source>
        <dbReference type="ARBA" id="ARBA00022801"/>
    </source>
</evidence>
<dbReference type="AlphaFoldDB" id="A0AB34IP77"/>
<dbReference type="GO" id="GO:0016787">
    <property type="term" value="F:hydrolase activity"/>
    <property type="evidence" value="ECO:0007669"/>
    <property type="project" value="UniProtKB-KW"/>
</dbReference>
<dbReference type="Proteomes" id="UP001515480">
    <property type="component" value="Unassembled WGS sequence"/>
</dbReference>
<evidence type="ECO:0000256" key="2">
    <source>
        <dbReference type="ARBA" id="ARBA00022741"/>
    </source>
</evidence>
<evidence type="ECO:0000256" key="4">
    <source>
        <dbReference type="ARBA" id="ARBA00022806"/>
    </source>
</evidence>
<dbReference type="PROSITE" id="PS00039">
    <property type="entry name" value="DEAD_ATP_HELICASE"/>
    <property type="match status" value="1"/>
</dbReference>
<dbReference type="PANTHER" id="PTHR47960">
    <property type="entry name" value="DEAD-BOX ATP-DEPENDENT RNA HELICASE 50"/>
    <property type="match status" value="1"/>
</dbReference>
<keyword evidence="3 7" id="KW-0378">Hydrolase</keyword>
<comment type="subcellular location">
    <subcellularLocation>
        <location evidence="1">Cytoplasm</location>
    </subcellularLocation>
</comment>
<name>A0AB34IP77_PRYPA</name>
<comment type="similarity">
    <text evidence="6">Belongs to the DEAD box helicase family. DDX6/DHH1 subfamily.</text>
</comment>
<keyword evidence="5 7" id="KW-0067">ATP-binding</keyword>
<dbReference type="InterPro" id="IPR011545">
    <property type="entry name" value="DEAD/DEAH_box_helicase_dom"/>
</dbReference>
<dbReference type="Pfam" id="PF00270">
    <property type="entry name" value="DEAD"/>
    <property type="match status" value="1"/>
</dbReference>
<keyword evidence="11" id="KW-1185">Reference proteome</keyword>
<dbReference type="InterPro" id="IPR001650">
    <property type="entry name" value="Helicase_C-like"/>
</dbReference>
<dbReference type="InterPro" id="IPR014001">
    <property type="entry name" value="Helicase_ATP-bd"/>
</dbReference>
<evidence type="ECO:0000313" key="11">
    <source>
        <dbReference type="Proteomes" id="UP001515480"/>
    </source>
</evidence>
<reference evidence="10 11" key="1">
    <citation type="journal article" date="2024" name="Science">
        <title>Giant polyketide synthase enzymes in the biosynthesis of giant marine polyether toxins.</title>
        <authorList>
            <person name="Fallon T.R."/>
            <person name="Shende V.V."/>
            <person name="Wierzbicki I.H."/>
            <person name="Pendleton A.L."/>
            <person name="Watervoot N.F."/>
            <person name="Auber R.P."/>
            <person name="Gonzalez D.J."/>
            <person name="Wisecaver J.H."/>
            <person name="Moore B.S."/>
        </authorList>
    </citation>
    <scope>NUCLEOTIDE SEQUENCE [LARGE SCALE GENOMIC DNA]</scope>
    <source>
        <strain evidence="10 11">12B1</strain>
    </source>
</reference>
<dbReference type="PROSITE" id="PS51192">
    <property type="entry name" value="HELICASE_ATP_BIND_1"/>
    <property type="match status" value="1"/>
</dbReference>
<evidence type="ECO:0000256" key="5">
    <source>
        <dbReference type="ARBA" id="ARBA00022840"/>
    </source>
</evidence>
<dbReference type="GO" id="GO:0005524">
    <property type="term" value="F:ATP binding"/>
    <property type="evidence" value="ECO:0007669"/>
    <property type="project" value="UniProtKB-KW"/>
</dbReference>
<dbReference type="CDD" id="cd18787">
    <property type="entry name" value="SF2_C_DEAD"/>
    <property type="match status" value="1"/>
</dbReference>
<evidence type="ECO:0000259" key="8">
    <source>
        <dbReference type="PROSITE" id="PS51192"/>
    </source>
</evidence>
<comment type="caution">
    <text evidence="10">The sequence shown here is derived from an EMBL/GenBank/DDBJ whole genome shotgun (WGS) entry which is preliminary data.</text>
</comment>
<proteinExistence type="inferred from homology"/>
<dbReference type="Gene3D" id="3.40.50.300">
    <property type="entry name" value="P-loop containing nucleotide triphosphate hydrolases"/>
    <property type="match status" value="2"/>
</dbReference>
<evidence type="ECO:0000313" key="10">
    <source>
        <dbReference type="EMBL" id="KAL1503343.1"/>
    </source>
</evidence>
<dbReference type="EMBL" id="JBGBPQ010000022">
    <property type="protein sequence ID" value="KAL1503343.1"/>
    <property type="molecule type" value="Genomic_DNA"/>
</dbReference>
<dbReference type="InterPro" id="IPR027417">
    <property type="entry name" value="P-loop_NTPase"/>
</dbReference>
<dbReference type="GO" id="GO:0004386">
    <property type="term" value="F:helicase activity"/>
    <property type="evidence" value="ECO:0007669"/>
    <property type="project" value="UniProtKB-KW"/>
</dbReference>
<organism evidence="10 11">
    <name type="scientific">Prymnesium parvum</name>
    <name type="common">Toxic golden alga</name>
    <dbReference type="NCBI Taxonomy" id="97485"/>
    <lineage>
        <taxon>Eukaryota</taxon>
        <taxon>Haptista</taxon>
        <taxon>Haptophyta</taxon>
        <taxon>Prymnesiophyceae</taxon>
        <taxon>Prymnesiales</taxon>
        <taxon>Prymnesiaceae</taxon>
        <taxon>Prymnesium</taxon>
    </lineage>
</organism>
<dbReference type="SMART" id="SM00487">
    <property type="entry name" value="DEXDc"/>
    <property type="match status" value="1"/>
</dbReference>
<dbReference type="InterPro" id="IPR044742">
    <property type="entry name" value="DEAD/DEAH_RhlB"/>
</dbReference>
<dbReference type="Pfam" id="PF00271">
    <property type="entry name" value="Helicase_C"/>
    <property type="match status" value="1"/>
</dbReference>
<evidence type="ECO:0000256" key="7">
    <source>
        <dbReference type="RuleBase" id="RU000492"/>
    </source>
</evidence>
<feature type="domain" description="Helicase C-terminal" evidence="9">
    <location>
        <begin position="247"/>
        <end position="401"/>
    </location>
</feature>
<keyword evidence="2 7" id="KW-0547">Nucleotide-binding</keyword>
<dbReference type="GO" id="GO:0003676">
    <property type="term" value="F:nucleic acid binding"/>
    <property type="evidence" value="ECO:0007669"/>
    <property type="project" value="InterPro"/>
</dbReference>
<evidence type="ECO:0000256" key="6">
    <source>
        <dbReference type="ARBA" id="ARBA00038316"/>
    </source>
</evidence>
<dbReference type="SMART" id="SM00490">
    <property type="entry name" value="HELICc"/>
    <property type="match status" value="1"/>
</dbReference>
<dbReference type="GO" id="GO:0005737">
    <property type="term" value="C:cytoplasm"/>
    <property type="evidence" value="ECO:0007669"/>
    <property type="project" value="UniProtKB-SubCell"/>
</dbReference>